<reference evidence="18" key="1">
    <citation type="submission" date="2012-07" db="EMBL/GenBank/DDBJ databases">
        <title>Genome of the Chinese tree shrew, a rising model animal genetically related to primates.</title>
        <authorList>
            <person name="Zhang G."/>
            <person name="Fan Y."/>
            <person name="Yao Y."/>
            <person name="Huang Z."/>
        </authorList>
    </citation>
    <scope>NUCLEOTIDE SEQUENCE [LARGE SCALE GENOMIC DNA]</scope>
</reference>
<feature type="transmembrane region" description="Helical" evidence="14">
    <location>
        <begin position="77"/>
        <end position="104"/>
    </location>
</feature>
<dbReference type="FunCoup" id="L9L8W7">
    <property type="interactions" value="369"/>
</dbReference>
<dbReference type="InParanoid" id="L9L8W7"/>
<keyword evidence="6 14" id="KW-1133">Transmembrane helix</keyword>
<proteinExistence type="inferred from homology"/>
<dbReference type="Proteomes" id="UP000011518">
    <property type="component" value="Unassembled WGS sequence"/>
</dbReference>
<evidence type="ECO:0000313" key="18">
    <source>
        <dbReference type="Proteomes" id="UP000011518"/>
    </source>
</evidence>
<keyword evidence="5 13" id="KW-0812">Transmembrane</keyword>
<dbReference type="PROSITE" id="PS50262">
    <property type="entry name" value="G_PROTEIN_RECEP_F1_2"/>
    <property type="match status" value="1"/>
</dbReference>
<organism evidence="17 18">
    <name type="scientific">Tupaia chinensis</name>
    <name type="common">Chinese tree shrew</name>
    <name type="synonym">Tupaia belangeri chinensis</name>
    <dbReference type="NCBI Taxonomy" id="246437"/>
    <lineage>
        <taxon>Eukaryota</taxon>
        <taxon>Metazoa</taxon>
        <taxon>Chordata</taxon>
        <taxon>Craniata</taxon>
        <taxon>Vertebrata</taxon>
        <taxon>Euteleostomi</taxon>
        <taxon>Mammalia</taxon>
        <taxon>Eutheria</taxon>
        <taxon>Euarchontoglires</taxon>
        <taxon>Scandentia</taxon>
        <taxon>Tupaiidae</taxon>
        <taxon>Tupaia</taxon>
    </lineage>
</organism>
<dbReference type="STRING" id="246437.L9L8W7"/>
<evidence type="ECO:0000256" key="8">
    <source>
        <dbReference type="ARBA" id="ARBA00023136"/>
    </source>
</evidence>
<comment type="similarity">
    <text evidence="2 12">Belongs to the G-protein coupled receptor T2R family.</text>
</comment>
<comment type="subcellular location">
    <subcellularLocation>
        <location evidence="1 13">Membrane</location>
        <topology evidence="1 13">Multi-pass membrane protein</topology>
    </subcellularLocation>
</comment>
<feature type="transmembrane region" description="Helical" evidence="14">
    <location>
        <begin position="221"/>
        <end position="248"/>
    </location>
</feature>
<keyword evidence="10" id="KW-0325">Glycoprotein</keyword>
<evidence type="ECO:0000256" key="15">
    <source>
        <dbReference type="SAM" id="SignalP"/>
    </source>
</evidence>
<dbReference type="PANTHER" id="PTHR11394">
    <property type="entry name" value="TASTE RECEPTOR TYPE 2"/>
    <property type="match status" value="1"/>
</dbReference>
<reference evidence="18" key="2">
    <citation type="journal article" date="2013" name="Nat. Commun.">
        <title>Genome of the Chinese tree shrew.</title>
        <authorList>
            <person name="Fan Y."/>
            <person name="Huang Z.Y."/>
            <person name="Cao C.C."/>
            <person name="Chen C.S."/>
            <person name="Chen Y.X."/>
            <person name="Fan D.D."/>
            <person name="He J."/>
            <person name="Hou H.L."/>
            <person name="Hu L."/>
            <person name="Hu X.T."/>
            <person name="Jiang X.T."/>
            <person name="Lai R."/>
            <person name="Lang Y.S."/>
            <person name="Liang B."/>
            <person name="Liao S.G."/>
            <person name="Mu D."/>
            <person name="Ma Y.Y."/>
            <person name="Niu Y.Y."/>
            <person name="Sun X.Q."/>
            <person name="Xia J.Q."/>
            <person name="Xiao J."/>
            <person name="Xiong Z.Q."/>
            <person name="Xu L."/>
            <person name="Yang L."/>
            <person name="Zhang Y."/>
            <person name="Zhao W."/>
            <person name="Zhao X.D."/>
            <person name="Zheng Y.T."/>
            <person name="Zhou J.M."/>
            <person name="Zhu Y.B."/>
            <person name="Zhang G.J."/>
            <person name="Wang J."/>
            <person name="Yao Y.G."/>
        </authorList>
    </citation>
    <scope>NUCLEOTIDE SEQUENCE [LARGE SCALE GENOMIC DNA]</scope>
</reference>
<evidence type="ECO:0000256" key="10">
    <source>
        <dbReference type="ARBA" id="ARBA00023180"/>
    </source>
</evidence>
<feature type="transmembrane region" description="Helical" evidence="14">
    <location>
        <begin position="173"/>
        <end position="200"/>
    </location>
</feature>
<evidence type="ECO:0000256" key="5">
    <source>
        <dbReference type="ARBA" id="ARBA00022692"/>
    </source>
</evidence>
<dbReference type="InterPro" id="IPR017452">
    <property type="entry name" value="GPCR_Rhodpsn_7TM"/>
</dbReference>
<feature type="chain" id="PRO_5004000619" description="Taste receptor type 2" evidence="15">
    <location>
        <begin position="21"/>
        <end position="298"/>
    </location>
</feature>
<keyword evidence="7 13" id="KW-0297">G-protein coupled receptor</keyword>
<feature type="transmembrane region" description="Helical" evidence="14">
    <location>
        <begin position="42"/>
        <end position="65"/>
    </location>
</feature>
<evidence type="ECO:0000256" key="13">
    <source>
        <dbReference type="RuleBase" id="RU004424"/>
    </source>
</evidence>
<feature type="transmembrane region" description="Helical" evidence="14">
    <location>
        <begin position="6"/>
        <end position="30"/>
    </location>
</feature>
<keyword evidence="15" id="KW-0732">Signal</keyword>
<evidence type="ECO:0000256" key="2">
    <source>
        <dbReference type="ARBA" id="ARBA00007376"/>
    </source>
</evidence>
<keyword evidence="9 13" id="KW-0675">Receptor</keyword>
<dbReference type="GO" id="GO:0033038">
    <property type="term" value="F:bitter taste receptor activity"/>
    <property type="evidence" value="ECO:0007669"/>
    <property type="project" value="InterPro"/>
</dbReference>
<evidence type="ECO:0000256" key="14">
    <source>
        <dbReference type="SAM" id="Phobius"/>
    </source>
</evidence>
<keyword evidence="4 13" id="KW-0716">Sensory transduction</keyword>
<evidence type="ECO:0000256" key="11">
    <source>
        <dbReference type="ARBA" id="ARBA00023224"/>
    </source>
</evidence>
<evidence type="ECO:0000256" key="9">
    <source>
        <dbReference type="ARBA" id="ARBA00023170"/>
    </source>
</evidence>
<dbReference type="PANTHER" id="PTHR11394:SF149">
    <property type="entry name" value="TASTE RECEPTOR TYPE 2 MEMBER 1"/>
    <property type="match status" value="1"/>
</dbReference>
<keyword evidence="3 13" id="KW-0919">Taste</keyword>
<feature type="transmembrane region" description="Helical" evidence="14">
    <location>
        <begin position="260"/>
        <end position="279"/>
    </location>
</feature>
<dbReference type="InterPro" id="IPR007960">
    <property type="entry name" value="TAS2R"/>
</dbReference>
<dbReference type="OrthoDB" id="8876749at2759"/>
<dbReference type="CDD" id="cd15016">
    <property type="entry name" value="7tm_TAS2R1"/>
    <property type="match status" value="1"/>
</dbReference>
<dbReference type="FunFam" id="1.20.1070.10:FF:000055">
    <property type="entry name" value="Taste receptor type 2"/>
    <property type="match status" value="1"/>
</dbReference>
<dbReference type="EMBL" id="KB320505">
    <property type="protein sequence ID" value="ELW70157.1"/>
    <property type="molecule type" value="Genomic_DNA"/>
</dbReference>
<sequence length="298" mass="34211">MLTFHFTINFLFSLVQLTVGAFANGIIVVVNGSDLLKQRKMATVDLLLFCLAVSRICLQLVIFYLHLLVSSFMEFPIYPANFVAIAFVNESGLWLATWLGVFYCAKIATFPHPLFFWLKMRISKLVPWLILGSLLFVALASVFHRKYTWPLSQKYIMAFFSKNTTQCKEIPYFFYYFFFLEFSLPFLIFLTAVLLLVYSLGRHTQQMRTTARGPGSLRRSVPASALCSILAFLILYFSHYMVAALLAFKVFDFRSLVFQLSILFIGTYPSGHSIILILGNPRLKQNAKKFFLTGKCFQ</sequence>
<dbReference type="eggNOG" id="ENOG502S2SI">
    <property type="taxonomic scope" value="Eukaryota"/>
</dbReference>
<gene>
    <name evidence="17" type="ORF">TREES_T100020302</name>
</gene>
<dbReference type="Pfam" id="PF05296">
    <property type="entry name" value="TAS2R"/>
    <property type="match status" value="1"/>
</dbReference>
<evidence type="ECO:0000256" key="12">
    <source>
        <dbReference type="RuleBase" id="RU004423"/>
    </source>
</evidence>
<dbReference type="GO" id="GO:0016020">
    <property type="term" value="C:membrane"/>
    <property type="evidence" value="ECO:0007669"/>
    <property type="project" value="UniProtKB-SubCell"/>
</dbReference>
<feature type="domain" description="G-protein coupled receptors family 1 profile" evidence="16">
    <location>
        <begin position="23"/>
        <end position="276"/>
    </location>
</feature>
<keyword evidence="18" id="KW-1185">Reference proteome</keyword>
<dbReference type="GO" id="GO:0004930">
    <property type="term" value="F:G protein-coupled receptor activity"/>
    <property type="evidence" value="ECO:0007669"/>
    <property type="project" value="UniProtKB-KW"/>
</dbReference>
<protein>
    <recommendedName>
        <fullName evidence="13">Taste receptor type 2</fullName>
    </recommendedName>
</protein>
<evidence type="ECO:0000313" key="17">
    <source>
        <dbReference type="EMBL" id="ELW70157.1"/>
    </source>
</evidence>
<keyword evidence="8 13" id="KW-0472">Membrane</keyword>
<name>L9L8W7_TUPCH</name>
<accession>L9L8W7</accession>
<evidence type="ECO:0000256" key="7">
    <source>
        <dbReference type="ARBA" id="ARBA00023040"/>
    </source>
</evidence>
<feature type="transmembrane region" description="Helical" evidence="14">
    <location>
        <begin position="125"/>
        <end position="143"/>
    </location>
</feature>
<evidence type="ECO:0000256" key="3">
    <source>
        <dbReference type="ARBA" id="ARBA00022480"/>
    </source>
</evidence>
<dbReference type="Gene3D" id="1.20.1070.10">
    <property type="entry name" value="Rhodopsin 7-helix transmembrane proteins"/>
    <property type="match status" value="1"/>
</dbReference>
<feature type="signal peptide" evidence="15">
    <location>
        <begin position="1"/>
        <end position="20"/>
    </location>
</feature>
<evidence type="ECO:0000259" key="16">
    <source>
        <dbReference type="PROSITE" id="PS50262"/>
    </source>
</evidence>
<evidence type="ECO:0000256" key="6">
    <source>
        <dbReference type="ARBA" id="ARBA00022989"/>
    </source>
</evidence>
<evidence type="ECO:0000256" key="4">
    <source>
        <dbReference type="ARBA" id="ARBA00022606"/>
    </source>
</evidence>
<evidence type="ECO:0000256" key="1">
    <source>
        <dbReference type="ARBA" id="ARBA00004141"/>
    </source>
</evidence>
<keyword evidence="11 13" id="KW-0807">Transducer</keyword>
<dbReference type="SUPFAM" id="SSF81321">
    <property type="entry name" value="Family A G protein-coupled receptor-like"/>
    <property type="match status" value="1"/>
</dbReference>
<dbReference type="AlphaFoldDB" id="L9L8W7"/>